<feature type="region of interest" description="Disordered" evidence="1">
    <location>
        <begin position="1"/>
        <end position="25"/>
    </location>
</feature>
<dbReference type="AlphaFoldDB" id="A0A964T0W6"/>
<gene>
    <name evidence="2" type="ORF">E4O86_01025</name>
</gene>
<dbReference type="EMBL" id="SPKJ01000002">
    <property type="protein sequence ID" value="MYZ46306.1"/>
    <property type="molecule type" value="Genomic_DNA"/>
</dbReference>
<evidence type="ECO:0000313" key="3">
    <source>
        <dbReference type="Proteomes" id="UP000773614"/>
    </source>
</evidence>
<organism evidence="2 3">
    <name type="scientific">Propylenella binzhouense</name>
    <dbReference type="NCBI Taxonomy" id="2555902"/>
    <lineage>
        <taxon>Bacteria</taxon>
        <taxon>Pseudomonadati</taxon>
        <taxon>Pseudomonadota</taxon>
        <taxon>Alphaproteobacteria</taxon>
        <taxon>Hyphomicrobiales</taxon>
        <taxon>Propylenellaceae</taxon>
        <taxon>Propylenella</taxon>
    </lineage>
</organism>
<keyword evidence="3" id="KW-1185">Reference proteome</keyword>
<evidence type="ECO:0000313" key="2">
    <source>
        <dbReference type="EMBL" id="MYZ46306.1"/>
    </source>
</evidence>
<feature type="compositionally biased region" description="Basic residues" evidence="1">
    <location>
        <begin position="1"/>
        <end position="12"/>
    </location>
</feature>
<name>A0A964T0W6_9HYPH</name>
<dbReference type="Proteomes" id="UP000773614">
    <property type="component" value="Unassembled WGS sequence"/>
</dbReference>
<sequence length="77" mass="8166">MPGRFVPRRSRRGSIADTPWRHSGASCAGQIPPALKPEHEELHCELIAATKAGGRTGEAAEAVANLMYPHFASETGG</sequence>
<proteinExistence type="predicted"/>
<evidence type="ECO:0000256" key="1">
    <source>
        <dbReference type="SAM" id="MobiDB-lite"/>
    </source>
</evidence>
<protein>
    <submittedName>
        <fullName evidence="2">Uncharacterized protein</fullName>
    </submittedName>
</protein>
<reference evidence="2" key="1">
    <citation type="submission" date="2019-03" db="EMBL/GenBank/DDBJ databases">
        <title>Afifella sp. nov., isolated from activated sludge.</title>
        <authorList>
            <person name="Li Q."/>
            <person name="Liu Y."/>
        </authorList>
    </citation>
    <scope>NUCLEOTIDE SEQUENCE</scope>
    <source>
        <strain evidence="2">L72</strain>
    </source>
</reference>
<comment type="caution">
    <text evidence="2">The sequence shown here is derived from an EMBL/GenBank/DDBJ whole genome shotgun (WGS) entry which is preliminary data.</text>
</comment>
<accession>A0A964T0W6</accession>